<keyword evidence="6" id="KW-0175">Coiled coil</keyword>
<feature type="compositionally biased region" description="Low complexity" evidence="7">
    <location>
        <begin position="33"/>
        <end position="50"/>
    </location>
</feature>
<feature type="domain" description="Phosphoribosyltransferase" evidence="8">
    <location>
        <begin position="1040"/>
        <end position="1153"/>
    </location>
</feature>
<feature type="region of interest" description="Disordered" evidence="7">
    <location>
        <begin position="235"/>
        <end position="323"/>
    </location>
</feature>
<dbReference type="UniPathway" id="UPA00070">
    <property type="reaction ID" value="UER00119"/>
</dbReference>
<evidence type="ECO:0000313" key="9">
    <source>
        <dbReference type="EMBL" id="VDL19130.1"/>
    </source>
</evidence>
<evidence type="ECO:0000256" key="1">
    <source>
        <dbReference type="ARBA" id="ARBA00004889"/>
    </source>
</evidence>
<evidence type="ECO:0000313" key="11">
    <source>
        <dbReference type="WBParaSite" id="HDID_0000166801-mRNA-1"/>
    </source>
</evidence>
<evidence type="ECO:0000256" key="3">
    <source>
        <dbReference type="ARBA" id="ARBA00022676"/>
    </source>
</evidence>
<dbReference type="PANTHER" id="PTHR19278">
    <property type="entry name" value="OROTATE PHOSPHORIBOSYLTRANSFERASE"/>
    <property type="match status" value="1"/>
</dbReference>
<evidence type="ECO:0000256" key="4">
    <source>
        <dbReference type="ARBA" id="ARBA00022679"/>
    </source>
</evidence>
<proteinExistence type="inferred from homology"/>
<dbReference type="InterPro" id="IPR023031">
    <property type="entry name" value="OPRT"/>
</dbReference>
<evidence type="ECO:0000256" key="6">
    <source>
        <dbReference type="SAM" id="Coils"/>
    </source>
</evidence>
<dbReference type="SUPFAM" id="SSF53271">
    <property type="entry name" value="PRTase-like"/>
    <property type="match status" value="1"/>
</dbReference>
<keyword evidence="4" id="KW-0808">Transferase</keyword>
<reference evidence="9 10" key="2">
    <citation type="submission" date="2018-11" db="EMBL/GenBank/DDBJ databases">
        <authorList>
            <consortium name="Pathogen Informatics"/>
        </authorList>
    </citation>
    <scope>NUCLEOTIDE SEQUENCE [LARGE SCALE GENOMIC DNA]</scope>
</reference>
<protein>
    <recommendedName>
        <fullName evidence="2">orotate phosphoribosyltransferase</fullName>
        <ecNumber evidence="2">2.4.2.10</ecNumber>
    </recommendedName>
</protein>
<feature type="region of interest" description="Disordered" evidence="7">
    <location>
        <begin position="26"/>
        <end position="63"/>
    </location>
</feature>
<evidence type="ECO:0000313" key="10">
    <source>
        <dbReference type="Proteomes" id="UP000274504"/>
    </source>
</evidence>
<keyword evidence="3" id="KW-0328">Glycosyltransferase</keyword>
<name>A0A158QCL6_HYMDI</name>
<evidence type="ECO:0000256" key="7">
    <source>
        <dbReference type="SAM" id="MobiDB-lite"/>
    </source>
</evidence>
<feature type="region of interest" description="Disordered" evidence="7">
    <location>
        <begin position="335"/>
        <end position="369"/>
    </location>
</feature>
<dbReference type="InterPro" id="IPR029057">
    <property type="entry name" value="PRTase-like"/>
</dbReference>
<organism evidence="11">
    <name type="scientific">Hymenolepis diminuta</name>
    <name type="common">Rat tapeworm</name>
    <dbReference type="NCBI Taxonomy" id="6216"/>
    <lineage>
        <taxon>Eukaryota</taxon>
        <taxon>Metazoa</taxon>
        <taxon>Spiralia</taxon>
        <taxon>Lophotrochozoa</taxon>
        <taxon>Platyhelminthes</taxon>
        <taxon>Cestoda</taxon>
        <taxon>Eucestoda</taxon>
        <taxon>Cyclophyllidea</taxon>
        <taxon>Hymenolepididae</taxon>
        <taxon>Hymenolepis</taxon>
    </lineage>
</organism>
<comment type="pathway">
    <text evidence="1">Pyrimidine metabolism; UMP biosynthesis via de novo pathway; UMP from orotate: step 1/2.</text>
</comment>
<dbReference type="EMBL" id="UYSG01000330">
    <property type="protein sequence ID" value="VDL19130.1"/>
    <property type="molecule type" value="Genomic_DNA"/>
</dbReference>
<dbReference type="GO" id="GO:0019856">
    <property type="term" value="P:pyrimidine nucleobase biosynthetic process"/>
    <property type="evidence" value="ECO:0007669"/>
    <property type="project" value="TreeGrafter"/>
</dbReference>
<dbReference type="NCBIfam" id="TIGR00336">
    <property type="entry name" value="pyrE"/>
    <property type="match status" value="1"/>
</dbReference>
<dbReference type="OrthoDB" id="10263753at2759"/>
<dbReference type="Gene3D" id="3.20.20.70">
    <property type="entry name" value="Aldolase class I"/>
    <property type="match status" value="1"/>
</dbReference>
<dbReference type="Pfam" id="PF00156">
    <property type="entry name" value="Pribosyltran"/>
    <property type="match status" value="1"/>
</dbReference>
<dbReference type="InterPro" id="IPR004467">
    <property type="entry name" value="Or_phspho_trans_dom"/>
</dbReference>
<reference evidence="11" key="1">
    <citation type="submission" date="2016-04" db="UniProtKB">
        <authorList>
            <consortium name="WormBaseParasite"/>
        </authorList>
    </citation>
    <scope>IDENTIFICATION</scope>
</reference>
<dbReference type="GO" id="GO:0004590">
    <property type="term" value="F:orotidine-5'-phosphate decarboxylase activity"/>
    <property type="evidence" value="ECO:0007669"/>
    <property type="project" value="TreeGrafter"/>
</dbReference>
<dbReference type="Gene3D" id="3.40.50.2020">
    <property type="match status" value="1"/>
</dbReference>
<dbReference type="InterPro" id="IPR013785">
    <property type="entry name" value="Aldolase_TIM"/>
</dbReference>
<dbReference type="Proteomes" id="UP000274504">
    <property type="component" value="Unassembled WGS sequence"/>
</dbReference>
<evidence type="ECO:0000259" key="8">
    <source>
        <dbReference type="Pfam" id="PF00156"/>
    </source>
</evidence>
<dbReference type="CDD" id="cd06223">
    <property type="entry name" value="PRTases_typeI"/>
    <property type="match status" value="1"/>
</dbReference>
<dbReference type="STRING" id="6216.A0A158QCL6"/>
<dbReference type="GO" id="GO:0044205">
    <property type="term" value="P:'de novo' UMP biosynthetic process"/>
    <property type="evidence" value="ECO:0007669"/>
    <property type="project" value="UniProtKB-UniPathway"/>
</dbReference>
<evidence type="ECO:0000256" key="5">
    <source>
        <dbReference type="ARBA" id="ARBA00022975"/>
    </source>
</evidence>
<dbReference type="EC" id="2.4.2.10" evidence="2"/>
<accession>A0A158QCL6</accession>
<feature type="coiled-coil region" evidence="6">
    <location>
        <begin position="123"/>
        <end position="150"/>
    </location>
</feature>
<dbReference type="GO" id="GO:0004588">
    <property type="term" value="F:orotate phosphoribosyltransferase activity"/>
    <property type="evidence" value="ECO:0007669"/>
    <property type="project" value="UniProtKB-EC"/>
</dbReference>
<feature type="compositionally biased region" description="Polar residues" evidence="7">
    <location>
        <begin position="256"/>
        <end position="267"/>
    </location>
</feature>
<dbReference type="InterPro" id="IPR000836">
    <property type="entry name" value="PRTase_dom"/>
</dbReference>
<evidence type="ECO:0000256" key="2">
    <source>
        <dbReference type="ARBA" id="ARBA00011971"/>
    </source>
</evidence>
<dbReference type="PANTHER" id="PTHR19278:SF33">
    <property type="entry name" value="OROTATE PHOSPHORIBOSYLTRANSFERASE"/>
    <property type="match status" value="1"/>
</dbReference>
<keyword evidence="5" id="KW-0665">Pyrimidine biosynthesis</keyword>
<dbReference type="InterPro" id="IPR011060">
    <property type="entry name" value="RibuloseP-bd_barrel"/>
</dbReference>
<sequence length="1441" mass="161201">MSFDDDELVPEILHFFDEFCSRIDDRQSEVHGPSSSSNPSTSASRARSNSYQSGAPSQRPRAPTLKLTRRTSLGRLCGDISSSQLSVITKVHGAQKEDMDWKKKFEELQRQYDMKCGELTNTAESANQRSNSLLATIRNLEATLNNERQESIKTINALQSQLSFKEADYRLITTELQNCKNLLLPSQSALINKEAFPLLSQVPNSAIASPGSYLLIQEAERVEANYSMRAGPLPRAVSPVVTRGPPSKRPRFNGDDLQTSTSASPGTLVTPPSKSKPRPSIPLPDLSESANPPTPTRSPKSRALDPPELDNSFMVDASPPFQSPALRAIEKSTLFRPKTEENEQRSPGPSPAFPLDRSRTPEPEMFGPADSLDFRLRIRPRDKNKKNLEDISRTVVGQMTSLLANSRSLPRDPELPGFVCFIHPLKPTTISVLLNRPELEIQDINLASEAEQASAECDFFKGLSQLTSNSKGNGKDDDMTFFKRCIQLTLPQTHLRFQEYVNFFRLFRERVFDHRFTEHWQIDEMSHEECPVSSDSESFNLEHLAENPFAGAPESQLVTIPSLCFSKSTSVSHPVIAEANEPSTWLESSAKQANEGILACLRQARVLFHIACNLDRASMDAIGAFILEVIDSLSAILSVTPFDDEAVLNPLPPLWMSRLTHVIYECFDFASQFALELCKLSKSSSEVQSPWLPSILDVFLLIVSSMCSKKTLEGPSVLLPALRLLTHLLESGNLDSPPDPDVQSESISNPRIYWFSSDQNSGRGFELLSKLVELEESYIERDQTYIPYFASRFLSKKISSSKHLRCPLLLFCRLLFIEQHTLNSKDIFQHCRLLAELIKQKFAKFTVALTKTKDWVRYPYSPEIYKALLRLCKLPSRWLSRSSSLSVEQRSICMGSLGCSIQALQTLLCHHRYKRFKYITDRIPGFFTTISTLSRLGEMRAHLVHPDLVYELYDFDRPAKSKKPKKRAAHKPAYTVPELSVDRMDLYAQVPSCSSLSDEKRRDLAHRLFQLGALNFSGVRLKTGEVTPVYFDVRLTMSDPLLLQEITKYMYEMACHRTSNQKFDLVAGVPAAAVALATSLSIQQKLPMILTRKAAKDYGTKKLIEGVWTRGQEVLVVEDVVTYGESIAETVELLRSNGLVVNHALVVVERQQGATQNLLDNYNIHLHALLTFDDILNVLHTDGLVPAERVEVARNFIASAQFNRRSKQPTDVFSPLIPRDLLGLKSTNKCLSIDVPMSPEKILEIAEREGGSIDALEITPQLVQYDSGGFTAELARIAKLHGFLLIANCKLLGDEFSVHAALNERSYLSPCKWADIVTVCPLSPPEIFNAFRLLRKSSFLKSNFSALLIADYGLEEKCVEMAEKNPDVVLGFVSSKPLSGLVTIIGDCASPSVIYQVPEDHSSLEKNGYAASNGHPVTKDRFKDPSIGLLRTVYFSSMNAF</sequence>
<dbReference type="HAMAP" id="MF_01208">
    <property type="entry name" value="PyrE"/>
    <property type="match status" value="1"/>
</dbReference>
<gene>
    <name evidence="9" type="ORF">HDID_LOCUS1669</name>
</gene>
<dbReference type="SUPFAM" id="SSF51366">
    <property type="entry name" value="Ribulose-phoshate binding barrel"/>
    <property type="match status" value="1"/>
</dbReference>
<dbReference type="WBParaSite" id="HDID_0000166801-mRNA-1">
    <property type="protein sequence ID" value="HDID_0000166801-mRNA-1"/>
    <property type="gene ID" value="HDID_0000166801"/>
</dbReference>